<protein>
    <submittedName>
        <fullName evidence="7">Transmembrane protein 53</fullName>
    </submittedName>
</protein>
<dbReference type="InterPro" id="IPR029058">
    <property type="entry name" value="AB_hydrolase_fold"/>
</dbReference>
<name>Q17846_CAEEL</name>
<evidence type="ECO:0000313" key="8">
    <source>
        <dbReference type="Proteomes" id="UP000001940"/>
    </source>
</evidence>
<keyword evidence="8" id="KW-1185">Reference proteome</keyword>
<dbReference type="GO" id="GO:0005640">
    <property type="term" value="C:nuclear outer membrane"/>
    <property type="evidence" value="ECO:0007669"/>
    <property type="project" value="UniProtKB-SubCell"/>
</dbReference>
<dbReference type="Proteomes" id="UP000001940">
    <property type="component" value="Chromosome X"/>
</dbReference>
<dbReference type="PaxDb" id="6239-C09B8.4"/>
<dbReference type="GeneID" id="180870"/>
<dbReference type="PeptideAtlas" id="Q17846"/>
<proteinExistence type="evidence at protein level"/>
<keyword evidence="4" id="KW-0472">Membrane</keyword>
<dbReference type="SUPFAM" id="SSF53474">
    <property type="entry name" value="alpha/beta-Hydrolases"/>
    <property type="match status" value="1"/>
</dbReference>
<dbReference type="RefSeq" id="NP_509006.2">
    <property type="nucleotide sequence ID" value="NM_076605.4"/>
</dbReference>
<dbReference type="OMA" id="WYIHDKI"/>
<evidence type="ECO:0000256" key="5">
    <source>
        <dbReference type="ARBA" id="ARBA00023242"/>
    </source>
</evidence>
<dbReference type="SMR" id="Q17846"/>
<keyword evidence="5" id="KW-0539">Nucleus</keyword>
<evidence type="ECO:0000256" key="3">
    <source>
        <dbReference type="ARBA" id="ARBA00022989"/>
    </source>
</evidence>
<dbReference type="InterPro" id="IPR008547">
    <property type="entry name" value="DUF829_TMEM53"/>
</dbReference>
<dbReference type="KEGG" id="cel:CELE_C09B8.4"/>
<dbReference type="STRING" id="6239.C09B8.4.1"/>
<dbReference type="Bgee" id="WBGene00015623">
    <property type="expression patterns" value="Expressed in embryo and 3 other cell types or tissues"/>
</dbReference>
<reference evidence="7 8" key="1">
    <citation type="journal article" date="1998" name="Science">
        <title>Genome sequence of the nematode C. elegans: a platform for investigating biology.</title>
        <authorList>
            <consortium name="The C. elegans sequencing consortium"/>
            <person name="Sulson J.E."/>
            <person name="Waterston R."/>
        </authorList>
    </citation>
    <scope>NUCLEOTIDE SEQUENCE [LARGE SCALE GENOMIC DNA]</scope>
    <source>
        <strain evidence="7 8">Bristol N2</strain>
    </source>
</reference>
<comment type="similarity">
    <text evidence="1">Belongs to the TMEM53 family.</text>
</comment>
<dbReference type="EMBL" id="BX284606">
    <property type="protein sequence ID" value="CCD63799.1"/>
    <property type="molecule type" value="Genomic_DNA"/>
</dbReference>
<dbReference type="PIR" id="T15463">
    <property type="entry name" value="T15463"/>
</dbReference>
<evidence type="ECO:0000256" key="1">
    <source>
        <dbReference type="ARBA" id="ARBA00007387"/>
    </source>
</evidence>
<gene>
    <name evidence="7 9" type="ORF">C09B8.4</name>
    <name evidence="7" type="ORF">CELE_C09B8.4</name>
</gene>
<evidence type="ECO:0000256" key="4">
    <source>
        <dbReference type="ARBA" id="ARBA00023136"/>
    </source>
</evidence>
<evidence type="ECO:0000313" key="7">
    <source>
        <dbReference type="EMBL" id="CCD63799.1"/>
    </source>
</evidence>
<keyword evidence="2 7" id="KW-0812">Transmembrane</keyword>
<evidence type="ECO:0000313" key="9">
    <source>
        <dbReference type="WormBase" id="C09B8.4"/>
    </source>
</evidence>
<dbReference type="HOGENOM" id="CLU_036503_1_1_1"/>
<dbReference type="FunCoup" id="Q17846">
    <property type="interactions" value="550"/>
</dbReference>
<dbReference type="OrthoDB" id="77878at2759"/>
<dbReference type="WormBase" id="C09B8.4">
    <property type="protein sequence ID" value="CE30242"/>
    <property type="gene ID" value="WBGene00015623"/>
</dbReference>
<dbReference type="UCSC" id="C09B8.4">
    <property type="organism name" value="c. elegans"/>
</dbReference>
<dbReference type="CTD" id="180870"/>
<dbReference type="Pfam" id="PF05705">
    <property type="entry name" value="DUF829"/>
    <property type="match status" value="1"/>
</dbReference>
<accession>Q17846</accession>
<dbReference type="PANTHER" id="PTHR12265">
    <property type="entry name" value="TRANSMEMBRANE PROTEIN 53"/>
    <property type="match status" value="1"/>
</dbReference>
<dbReference type="eggNOG" id="KOG2521">
    <property type="taxonomic scope" value="Eukaryota"/>
</dbReference>
<organism evidence="7 8">
    <name type="scientific">Caenorhabditis elegans</name>
    <dbReference type="NCBI Taxonomy" id="6239"/>
    <lineage>
        <taxon>Eukaryota</taxon>
        <taxon>Metazoa</taxon>
        <taxon>Ecdysozoa</taxon>
        <taxon>Nematoda</taxon>
        <taxon>Chromadorea</taxon>
        <taxon>Rhabditida</taxon>
        <taxon>Rhabditina</taxon>
        <taxon>Rhabditomorpha</taxon>
        <taxon>Rhabditoidea</taxon>
        <taxon>Rhabditidae</taxon>
        <taxon>Peloderinae</taxon>
        <taxon>Caenorhabditis</taxon>
    </lineage>
</organism>
<dbReference type="ESTHER" id="caeel-q17846">
    <property type="family name" value="Duf_829"/>
</dbReference>
<comment type="subcellular location">
    <subcellularLocation>
        <location evidence="6">Nucleus outer membrane</location>
        <topology evidence="6">Single-pass membrane protein</topology>
    </subcellularLocation>
</comment>
<dbReference type="PhylomeDB" id="Q17846"/>
<keyword evidence="10" id="KW-1267">Proteomics identification</keyword>
<dbReference type="InParanoid" id="Q17846"/>
<evidence type="ECO:0000256" key="2">
    <source>
        <dbReference type="ARBA" id="ARBA00022692"/>
    </source>
</evidence>
<dbReference type="PANTHER" id="PTHR12265:SF30">
    <property type="entry name" value="TRANSMEMBRANE PROTEIN 53"/>
    <property type="match status" value="1"/>
</dbReference>
<keyword evidence="3" id="KW-1133">Transmembrane helix</keyword>
<sequence>MVLPVASHCLKSSSSTYGGIRNIIQMRNIFWTRVPEPHMKYHVASTKANASTSKPVVLMIGWAGAANKHMEKYSKLYNDKGYDVALICPPTFSFTVPNNSIGKRMLPILEKYGNSPIMIHSFSINGIRGIVSLAKATGNPKLFDNVQGIIFDSAPSIPFPHQNGKAMMLSTPSVTYMKDETRQKIYELVNAVRDKLLSPLVTLLPFLRPYFFSYWYIHDKIELPKRQVYFYSHGDSMVPYDLLEKFVEIQRKRGCHVENLNFGDTEHVAHFRAKPAVYSDKCVEFISKL</sequence>
<evidence type="ECO:0007829" key="10">
    <source>
        <dbReference type="PeptideAtlas" id="Q17846"/>
    </source>
</evidence>
<evidence type="ECO:0000256" key="6">
    <source>
        <dbReference type="ARBA" id="ARBA00034303"/>
    </source>
</evidence>
<dbReference type="AGR" id="WB:WBGene00015623"/>
<dbReference type="AlphaFoldDB" id="Q17846"/>